<reference evidence="1" key="1">
    <citation type="submission" date="2025-08" db="UniProtKB">
        <authorList>
            <consortium name="Ensembl"/>
        </authorList>
    </citation>
    <scope>IDENTIFICATION</scope>
</reference>
<reference evidence="1" key="2">
    <citation type="submission" date="2025-09" db="UniProtKB">
        <authorList>
            <consortium name="Ensembl"/>
        </authorList>
    </citation>
    <scope>IDENTIFICATION</scope>
</reference>
<dbReference type="STRING" id="28743.ENSCVAP00000027206"/>
<accession>A0A3Q2E4R4</accession>
<dbReference type="Ensembl" id="ENSCVAT00000018039.1">
    <property type="protein sequence ID" value="ENSCVAP00000027206.1"/>
    <property type="gene ID" value="ENSCVAG00000013352.1"/>
</dbReference>
<evidence type="ECO:0000313" key="2">
    <source>
        <dbReference type="Proteomes" id="UP000265020"/>
    </source>
</evidence>
<dbReference type="GeneTree" id="ENSGT00940000177903"/>
<evidence type="ECO:0000313" key="1">
    <source>
        <dbReference type="Ensembl" id="ENSCVAP00000027206.1"/>
    </source>
</evidence>
<proteinExistence type="predicted"/>
<evidence type="ECO:0008006" key="3">
    <source>
        <dbReference type="Google" id="ProtNLM"/>
    </source>
</evidence>
<sequence length="121" mass="13113">MGDSKQLRPPLPPSLIIIDRLDGFLRDPGLSCAAHLAALLCDTAAFLTEVLQQRGPSSAPCRVIASFLSDVDGDGPARRARCARTRLDPRSFSPLCCPKNLPFAFFHFLIAWAVSRHAASP</sequence>
<name>A0A3Q2E4R4_CYPVA</name>
<organism evidence="1 2">
    <name type="scientific">Cyprinodon variegatus</name>
    <name type="common">Sheepshead minnow</name>
    <dbReference type="NCBI Taxonomy" id="28743"/>
    <lineage>
        <taxon>Eukaryota</taxon>
        <taxon>Metazoa</taxon>
        <taxon>Chordata</taxon>
        <taxon>Craniata</taxon>
        <taxon>Vertebrata</taxon>
        <taxon>Euteleostomi</taxon>
        <taxon>Actinopterygii</taxon>
        <taxon>Neopterygii</taxon>
        <taxon>Teleostei</taxon>
        <taxon>Neoteleostei</taxon>
        <taxon>Acanthomorphata</taxon>
        <taxon>Ovalentaria</taxon>
        <taxon>Atherinomorphae</taxon>
        <taxon>Cyprinodontiformes</taxon>
        <taxon>Cyprinodontidae</taxon>
        <taxon>Cyprinodon</taxon>
    </lineage>
</organism>
<dbReference type="AlphaFoldDB" id="A0A3Q2E4R4"/>
<dbReference type="Proteomes" id="UP000265020">
    <property type="component" value="Unassembled WGS sequence"/>
</dbReference>
<protein>
    <recommendedName>
        <fullName evidence="3">SWIM-type zinc finger 7 associated protein 1</fullName>
    </recommendedName>
</protein>
<keyword evidence="2" id="KW-1185">Reference proteome</keyword>